<gene>
    <name evidence="2" type="ORF">QR721_07780</name>
</gene>
<dbReference type="EMBL" id="CP129113">
    <property type="protein sequence ID" value="WLV23555.1"/>
    <property type="molecule type" value="Genomic_DNA"/>
</dbReference>
<keyword evidence="1" id="KW-1133">Transmembrane helix</keyword>
<evidence type="ECO:0000313" key="2">
    <source>
        <dbReference type="EMBL" id="WLV23555.1"/>
    </source>
</evidence>
<dbReference type="RefSeq" id="WP_348025678.1">
    <property type="nucleotide sequence ID" value="NZ_CP129113.1"/>
</dbReference>
<evidence type="ECO:0000256" key="1">
    <source>
        <dbReference type="SAM" id="Phobius"/>
    </source>
</evidence>
<organism evidence="2 3">
    <name type="scientific">Aciduricibacillus chroicocephali</name>
    <dbReference type="NCBI Taxonomy" id="3054939"/>
    <lineage>
        <taxon>Bacteria</taxon>
        <taxon>Bacillati</taxon>
        <taxon>Bacillota</taxon>
        <taxon>Bacilli</taxon>
        <taxon>Bacillales</taxon>
        <taxon>Bacillaceae</taxon>
        <taxon>Aciduricibacillus</taxon>
    </lineage>
</organism>
<feature type="transmembrane region" description="Helical" evidence="1">
    <location>
        <begin position="12"/>
        <end position="30"/>
    </location>
</feature>
<dbReference type="Proteomes" id="UP001180087">
    <property type="component" value="Chromosome"/>
</dbReference>
<proteinExistence type="predicted"/>
<evidence type="ECO:0000313" key="3">
    <source>
        <dbReference type="Proteomes" id="UP001180087"/>
    </source>
</evidence>
<keyword evidence="1" id="KW-0812">Transmembrane</keyword>
<protein>
    <submittedName>
        <fullName evidence="2">ComGF family competence protein</fullName>
    </submittedName>
</protein>
<sequence>MAIPPSEHGFTFISLLLGLTFLAIAFPLLAHTLKTAKHDSYYEELSIQQFFSVLRIELAQASNVHIDSDKRKISYKLPDDSETAGVAMIGQYEDLIRRQVDNLGHEIYLRGIQTVQFERLSYGLKVLIVGKGGEDYSKVIVLHEKQ</sequence>
<keyword evidence="1" id="KW-0472">Membrane</keyword>
<dbReference type="InterPro" id="IPR016977">
    <property type="entry name" value="ComGF"/>
</dbReference>
<reference evidence="2" key="1">
    <citation type="submission" date="2023-06" db="EMBL/GenBank/DDBJ databases">
        <title>A Treasure from Seagulls: Isolation and Description of Aciduricobacillus qingdaonensis gen. nov., sp. nov., a Rare Obligately Uric Acid-utilizing Member in the Family Bacillaceae.</title>
        <authorList>
            <person name="Liu W."/>
            <person name="Wang B."/>
        </authorList>
    </citation>
    <scope>NUCLEOTIDE SEQUENCE</scope>
    <source>
        <strain evidence="2">44XB</strain>
    </source>
</reference>
<accession>A0ABY9KSQ5</accession>
<dbReference type="Pfam" id="PF15980">
    <property type="entry name" value="ComGF"/>
    <property type="match status" value="1"/>
</dbReference>
<name>A0ABY9KSQ5_9BACI</name>
<keyword evidence="3" id="KW-1185">Reference proteome</keyword>